<dbReference type="Proteomes" id="UP000183859">
    <property type="component" value="Chromosome"/>
</dbReference>
<name>A0A1L3I191_9RHOB</name>
<gene>
    <name evidence="2" type="ORF">PhaeoP97_00446</name>
</gene>
<evidence type="ECO:0000313" key="3">
    <source>
        <dbReference type="Proteomes" id="UP000183859"/>
    </source>
</evidence>
<accession>A0A1L3I191</accession>
<dbReference type="EMBL" id="CP016364">
    <property type="protein sequence ID" value="APG45895.1"/>
    <property type="molecule type" value="Genomic_DNA"/>
</dbReference>
<dbReference type="AlphaFoldDB" id="A0A1L3I191"/>
<feature type="region of interest" description="Disordered" evidence="1">
    <location>
        <begin position="1"/>
        <end position="32"/>
    </location>
</feature>
<dbReference type="KEGG" id="php:PhaeoP97_00446"/>
<reference evidence="3" key="1">
    <citation type="submission" date="2016-07" db="EMBL/GenBank/DDBJ databases">
        <title>Phaeobacter portensis sp. nov., a tropodithietic acid producing bacterium isolated from a German harbor.</title>
        <authorList>
            <person name="Freese H.M."/>
            <person name="Bunk B."/>
            <person name="Breider S."/>
            <person name="Brinkhoff T."/>
        </authorList>
    </citation>
    <scope>NUCLEOTIDE SEQUENCE [LARGE SCALE GENOMIC DNA]</scope>
    <source>
        <strain evidence="3">P97</strain>
    </source>
</reference>
<sequence>MTAKGPDRAFAAPGVNGRSISLRNDQGNAALA</sequence>
<keyword evidence="3" id="KW-1185">Reference proteome</keyword>
<protein>
    <submittedName>
        <fullName evidence="2">Uncharacterized protein</fullName>
    </submittedName>
</protein>
<evidence type="ECO:0000256" key="1">
    <source>
        <dbReference type="SAM" id="MobiDB-lite"/>
    </source>
</evidence>
<evidence type="ECO:0000313" key="2">
    <source>
        <dbReference type="EMBL" id="APG45895.1"/>
    </source>
</evidence>
<organism evidence="2 3">
    <name type="scientific">Phaeobacter porticola</name>
    <dbReference type="NCBI Taxonomy" id="1844006"/>
    <lineage>
        <taxon>Bacteria</taxon>
        <taxon>Pseudomonadati</taxon>
        <taxon>Pseudomonadota</taxon>
        <taxon>Alphaproteobacteria</taxon>
        <taxon>Rhodobacterales</taxon>
        <taxon>Roseobacteraceae</taxon>
        <taxon>Phaeobacter</taxon>
    </lineage>
</organism>
<proteinExistence type="predicted"/>
<feature type="compositionally biased region" description="Polar residues" evidence="1">
    <location>
        <begin position="18"/>
        <end position="32"/>
    </location>
</feature>